<proteinExistence type="predicted"/>
<reference evidence="1 2" key="1">
    <citation type="submission" date="2019-11" db="EMBL/GenBank/DDBJ databases">
        <title>Spirosoma endbachense sp. nov., isolated from a natural salt meadow.</title>
        <authorList>
            <person name="Rojas J."/>
            <person name="Ambika Manirajan B."/>
            <person name="Ratering S."/>
            <person name="Suarez C."/>
            <person name="Geissler-Plaum R."/>
            <person name="Schnell S."/>
        </authorList>
    </citation>
    <scope>NUCLEOTIDE SEQUENCE [LARGE SCALE GENOMIC DNA]</scope>
    <source>
        <strain evidence="1 2">I-24</strain>
    </source>
</reference>
<evidence type="ECO:0008006" key="3">
    <source>
        <dbReference type="Google" id="ProtNLM"/>
    </source>
</evidence>
<dbReference type="AlphaFoldDB" id="A0A6P1W795"/>
<evidence type="ECO:0000313" key="1">
    <source>
        <dbReference type="EMBL" id="QHW01224.1"/>
    </source>
</evidence>
<sequence length="389" mass="46069">MPGRTPEIVFLQMACTIEPSVEKKAQINTFLAQTKINWNRLYTLAERHRLTPFLYNTIQSLPEIPDKFLVALRTSYQASATDGMLKLHHYRLLDKLLADHAIDHIAYKGIYLAEHCYPNKNFRISGDLDVLVRAEDAFKTTHLLEQHQYQLSKKHTLYYEDGEQRLLTELSEISLFKLFYNDSYFNIDLHWKILCFNKDYASFDLDYIRSNKGFENEIQVVLLVTHHGVTNIWQQLYYINDLYFLLNNRTIDWSWLMQEMRRYGMERIFLVGLYWCQNIWNLALPSSVQQLVDTAVIHKLADSYEKNWESNEPVAFSKQVFNQFIYFLKAQTRFKIQAKICITFLTSRVFRASTFKIGKKLIYIPKELGFVTVFIRAIRSIYKFLPASH</sequence>
<gene>
    <name evidence="1" type="ORF">GJR95_07505</name>
</gene>
<dbReference type="EMBL" id="CP045997">
    <property type="protein sequence ID" value="QHW01224.1"/>
    <property type="molecule type" value="Genomic_DNA"/>
</dbReference>
<dbReference type="Pfam" id="PF14907">
    <property type="entry name" value="NTP_transf_5"/>
    <property type="match status" value="1"/>
</dbReference>
<organism evidence="1 2">
    <name type="scientific">Spirosoma endbachense</name>
    <dbReference type="NCBI Taxonomy" id="2666025"/>
    <lineage>
        <taxon>Bacteria</taxon>
        <taxon>Pseudomonadati</taxon>
        <taxon>Bacteroidota</taxon>
        <taxon>Cytophagia</taxon>
        <taxon>Cytophagales</taxon>
        <taxon>Cytophagaceae</taxon>
        <taxon>Spirosoma</taxon>
    </lineage>
</organism>
<protein>
    <recommendedName>
        <fullName evidence="3">Nucleotidyltransferase family protein</fullName>
    </recommendedName>
</protein>
<dbReference type="InterPro" id="IPR039498">
    <property type="entry name" value="NTP_transf_5"/>
</dbReference>
<accession>A0A6P1W795</accession>
<dbReference type="Proteomes" id="UP000464577">
    <property type="component" value="Chromosome"/>
</dbReference>
<keyword evidence="2" id="KW-1185">Reference proteome</keyword>
<evidence type="ECO:0000313" key="2">
    <source>
        <dbReference type="Proteomes" id="UP000464577"/>
    </source>
</evidence>
<name>A0A6P1W795_9BACT</name>
<dbReference type="KEGG" id="senf:GJR95_07505"/>